<organism evidence="1 2">
    <name type="scientific">Ephemerocybe angulata</name>
    <dbReference type="NCBI Taxonomy" id="980116"/>
    <lineage>
        <taxon>Eukaryota</taxon>
        <taxon>Fungi</taxon>
        <taxon>Dikarya</taxon>
        <taxon>Basidiomycota</taxon>
        <taxon>Agaricomycotina</taxon>
        <taxon>Agaricomycetes</taxon>
        <taxon>Agaricomycetidae</taxon>
        <taxon>Agaricales</taxon>
        <taxon>Agaricineae</taxon>
        <taxon>Psathyrellaceae</taxon>
        <taxon>Ephemerocybe</taxon>
    </lineage>
</organism>
<dbReference type="OrthoDB" id="2564485at2759"/>
<comment type="caution">
    <text evidence="1">The sequence shown here is derived from an EMBL/GenBank/DDBJ whole genome shotgun (WGS) entry which is preliminary data.</text>
</comment>
<proteinExistence type="predicted"/>
<evidence type="ECO:0000313" key="1">
    <source>
        <dbReference type="EMBL" id="KAF6758566.1"/>
    </source>
</evidence>
<dbReference type="EMBL" id="JACGCI010000018">
    <property type="protein sequence ID" value="KAF6758566.1"/>
    <property type="molecule type" value="Genomic_DNA"/>
</dbReference>
<sequence length="216" mass="24320">MKRYRTQGWLRVGSGSNMKISRVILLRVPRRTHAHQVKFLLDNVHCDLFPSLFYALWTSRSWDVPISVFRSDFNSTEEYWFDALTPSFAARSKPGKQCDPHVFDVRDSLVTNSSLFDWKVDAVLKANAGESGFSYKGDTLDNCDVNQITLLVDLTAWSIEGEMVMNCGSLNDGGGTEDLVELAGVARFGVSVLSVKQTNFQRMAKSGAQDFRMFKI</sequence>
<dbReference type="AlphaFoldDB" id="A0A8H6I748"/>
<evidence type="ECO:0000313" key="2">
    <source>
        <dbReference type="Proteomes" id="UP000521943"/>
    </source>
</evidence>
<keyword evidence="2" id="KW-1185">Reference proteome</keyword>
<accession>A0A8H6I748</accession>
<name>A0A8H6I748_9AGAR</name>
<reference evidence="1 2" key="1">
    <citation type="submission" date="2020-07" db="EMBL/GenBank/DDBJ databases">
        <title>Comparative genomics of pyrophilous fungi reveals a link between fire events and developmental genes.</title>
        <authorList>
            <consortium name="DOE Joint Genome Institute"/>
            <person name="Steindorff A.S."/>
            <person name="Carver A."/>
            <person name="Calhoun S."/>
            <person name="Stillman K."/>
            <person name="Liu H."/>
            <person name="Lipzen A."/>
            <person name="Pangilinan J."/>
            <person name="Labutti K."/>
            <person name="Bruns T.D."/>
            <person name="Grigoriev I.V."/>
        </authorList>
    </citation>
    <scope>NUCLEOTIDE SEQUENCE [LARGE SCALE GENOMIC DNA]</scope>
    <source>
        <strain evidence="1 2">CBS 144469</strain>
    </source>
</reference>
<gene>
    <name evidence="1" type="ORF">DFP72DRAFT_844947</name>
</gene>
<protein>
    <submittedName>
        <fullName evidence="1">Uncharacterized protein</fullName>
    </submittedName>
</protein>
<dbReference type="Proteomes" id="UP000521943">
    <property type="component" value="Unassembled WGS sequence"/>
</dbReference>